<dbReference type="AlphaFoldDB" id="A0A1T4L032"/>
<proteinExistence type="predicted"/>
<evidence type="ECO:0000313" key="2">
    <source>
        <dbReference type="Proteomes" id="UP000191153"/>
    </source>
</evidence>
<dbReference type="Pfam" id="PF02583">
    <property type="entry name" value="Trns_repr_metal"/>
    <property type="match status" value="1"/>
</dbReference>
<dbReference type="RefSeq" id="WP_078693218.1">
    <property type="nucleotide sequence ID" value="NZ_FUWX01000005.1"/>
</dbReference>
<dbReference type="GO" id="GO:0003677">
    <property type="term" value="F:DNA binding"/>
    <property type="evidence" value="ECO:0007669"/>
    <property type="project" value="UniProtKB-KW"/>
</dbReference>
<dbReference type="PANTHER" id="PTHR33677:SF3">
    <property type="entry name" value="COPPER-SENSING TRANSCRIPTIONAL REPRESSOR RICR"/>
    <property type="match status" value="1"/>
</dbReference>
<keyword evidence="1" id="KW-0238">DNA-binding</keyword>
<dbReference type="Gene3D" id="1.20.58.1000">
    <property type="entry name" value="Metal-sensitive repressor, helix protomer"/>
    <property type="match status" value="1"/>
</dbReference>
<evidence type="ECO:0000313" key="1">
    <source>
        <dbReference type="EMBL" id="SJZ47900.1"/>
    </source>
</evidence>
<accession>A0A1T4L032</accession>
<protein>
    <submittedName>
        <fullName evidence="1">DNA-binding transcriptional regulator, FrmR family</fullName>
    </submittedName>
</protein>
<dbReference type="OrthoDB" id="9811244at2"/>
<name>A0A1T4L032_9FUSO</name>
<reference evidence="1 2" key="1">
    <citation type="submission" date="2017-02" db="EMBL/GenBank/DDBJ databases">
        <authorList>
            <person name="Peterson S.W."/>
        </authorList>
    </citation>
    <scope>NUCLEOTIDE SEQUENCE [LARGE SCALE GENOMIC DNA]</scope>
    <source>
        <strain evidence="1 2">ATCC 700028</strain>
    </source>
</reference>
<dbReference type="Proteomes" id="UP000191153">
    <property type="component" value="Unassembled WGS sequence"/>
</dbReference>
<dbReference type="GO" id="GO:0046872">
    <property type="term" value="F:metal ion binding"/>
    <property type="evidence" value="ECO:0007669"/>
    <property type="project" value="InterPro"/>
</dbReference>
<dbReference type="GO" id="GO:0045892">
    <property type="term" value="P:negative regulation of DNA-templated transcription"/>
    <property type="evidence" value="ECO:0007669"/>
    <property type="project" value="UniProtKB-ARBA"/>
</dbReference>
<dbReference type="InterPro" id="IPR038390">
    <property type="entry name" value="Metal_Tscrpt_repr_sf"/>
</dbReference>
<dbReference type="CDD" id="cd10152">
    <property type="entry name" value="SaCsoR-like_DUF156"/>
    <property type="match status" value="1"/>
</dbReference>
<dbReference type="PANTHER" id="PTHR33677">
    <property type="entry name" value="TRANSCRIPTIONAL REPRESSOR FRMR-RELATED"/>
    <property type="match status" value="1"/>
</dbReference>
<dbReference type="EMBL" id="FUWX01000005">
    <property type="protein sequence ID" value="SJZ47900.1"/>
    <property type="molecule type" value="Genomic_DNA"/>
</dbReference>
<dbReference type="STRING" id="180163.SAMN02745174_00686"/>
<keyword evidence="2" id="KW-1185">Reference proteome</keyword>
<sequence length="112" mass="12737">MEKKIECYHNECCHMSEDCSGGNCPSAAEKKKLNSRMNRIEGQIRGIKKMIEEDVYCDEILNQLSSVKAALNGVGKQILEAHMKKCVVREIKNGNEEKVIEELLYTLGKMMK</sequence>
<dbReference type="InterPro" id="IPR003735">
    <property type="entry name" value="Metal_Tscrpt_repr"/>
</dbReference>
<gene>
    <name evidence="1" type="ORF">SAMN02745174_00686</name>
</gene>
<organism evidence="1 2">
    <name type="scientific">Cetobacterium ceti</name>
    <dbReference type="NCBI Taxonomy" id="180163"/>
    <lineage>
        <taxon>Bacteria</taxon>
        <taxon>Fusobacteriati</taxon>
        <taxon>Fusobacteriota</taxon>
        <taxon>Fusobacteriia</taxon>
        <taxon>Fusobacteriales</taxon>
        <taxon>Fusobacteriaceae</taxon>
        <taxon>Cetobacterium</taxon>
    </lineage>
</organism>